<keyword evidence="3" id="KW-0408">Iron</keyword>
<dbReference type="SUPFAM" id="SSF50022">
    <property type="entry name" value="ISP domain"/>
    <property type="match status" value="1"/>
</dbReference>
<dbReference type="RefSeq" id="WP_377049799.1">
    <property type="nucleotide sequence ID" value="NZ_JBHLVZ010000011.1"/>
</dbReference>
<dbReference type="Pfam" id="PF00355">
    <property type="entry name" value="Rieske"/>
    <property type="match status" value="1"/>
</dbReference>
<evidence type="ECO:0000256" key="3">
    <source>
        <dbReference type="ARBA" id="ARBA00023004"/>
    </source>
</evidence>
<evidence type="ECO:0000256" key="1">
    <source>
        <dbReference type="ARBA" id="ARBA00022714"/>
    </source>
</evidence>
<dbReference type="Gene3D" id="2.102.10.10">
    <property type="entry name" value="Rieske [2Fe-2S] iron-sulphur domain"/>
    <property type="match status" value="1"/>
</dbReference>
<dbReference type="CDD" id="cd03528">
    <property type="entry name" value="Rieske_RO_ferredoxin"/>
    <property type="match status" value="1"/>
</dbReference>
<sequence length="112" mass="11999">MTDEAGLEALCDASDVEEDTPVRAELRGEAYAVFLVEGRFYVTQDLCTHGPGSLSEGFVEGSEIECPFHQGKFDIRTGAPAAAPCTEPLRTWPAQVVDGKVCIDPAKGRRAA</sequence>
<keyword evidence="2" id="KW-0479">Metal-binding</keyword>
<dbReference type="PANTHER" id="PTHR21496">
    <property type="entry name" value="FERREDOXIN-RELATED"/>
    <property type="match status" value="1"/>
</dbReference>
<keyword evidence="7" id="KW-1185">Reference proteome</keyword>
<dbReference type="InterPro" id="IPR036922">
    <property type="entry name" value="Rieske_2Fe-2S_sf"/>
</dbReference>
<keyword evidence="4" id="KW-0411">Iron-sulfur</keyword>
<reference evidence="6 7" key="1">
    <citation type="submission" date="2024-09" db="EMBL/GenBank/DDBJ databases">
        <authorList>
            <person name="Sun Q."/>
            <person name="Mori K."/>
        </authorList>
    </citation>
    <scope>NUCLEOTIDE SEQUENCE [LARGE SCALE GENOMIC DNA]</scope>
    <source>
        <strain evidence="6 7">CCM 7468</strain>
    </source>
</reference>
<dbReference type="InterPro" id="IPR017941">
    <property type="entry name" value="Rieske_2Fe-2S"/>
</dbReference>
<protein>
    <submittedName>
        <fullName evidence="6">Non-heme iron oxygenase ferredoxin subunit</fullName>
    </submittedName>
</protein>
<dbReference type="EMBL" id="JBHLVZ010000011">
    <property type="protein sequence ID" value="MFC0385651.1"/>
    <property type="molecule type" value="Genomic_DNA"/>
</dbReference>
<proteinExistence type="predicted"/>
<accession>A0ABV6IPW5</accession>
<evidence type="ECO:0000256" key="4">
    <source>
        <dbReference type="ARBA" id="ARBA00023014"/>
    </source>
</evidence>
<dbReference type="PANTHER" id="PTHR21496:SF23">
    <property type="entry name" value="3-PHENYLPROPIONATE_CINNAMIC ACID DIOXYGENASE FERREDOXIN SUBUNIT"/>
    <property type="match status" value="1"/>
</dbReference>
<gene>
    <name evidence="6" type="ORF">ACFFIC_08785</name>
</gene>
<evidence type="ECO:0000256" key="2">
    <source>
        <dbReference type="ARBA" id="ARBA00022723"/>
    </source>
</evidence>
<evidence type="ECO:0000259" key="5">
    <source>
        <dbReference type="PROSITE" id="PS51296"/>
    </source>
</evidence>
<dbReference type="Proteomes" id="UP001589789">
    <property type="component" value="Unassembled WGS sequence"/>
</dbReference>
<comment type="caution">
    <text evidence="6">The sequence shown here is derived from an EMBL/GenBank/DDBJ whole genome shotgun (WGS) entry which is preliminary data.</text>
</comment>
<evidence type="ECO:0000313" key="7">
    <source>
        <dbReference type="Proteomes" id="UP001589789"/>
    </source>
</evidence>
<name>A0ABV6IPW5_9PROT</name>
<keyword evidence="1" id="KW-0001">2Fe-2S</keyword>
<organism evidence="6 7">
    <name type="scientific">Muricoccus vinaceus</name>
    <dbReference type="NCBI Taxonomy" id="424704"/>
    <lineage>
        <taxon>Bacteria</taxon>
        <taxon>Pseudomonadati</taxon>
        <taxon>Pseudomonadota</taxon>
        <taxon>Alphaproteobacteria</taxon>
        <taxon>Acetobacterales</taxon>
        <taxon>Roseomonadaceae</taxon>
        <taxon>Muricoccus</taxon>
    </lineage>
</organism>
<evidence type="ECO:0000313" key="6">
    <source>
        <dbReference type="EMBL" id="MFC0385651.1"/>
    </source>
</evidence>
<feature type="domain" description="Rieske" evidence="5">
    <location>
        <begin position="8"/>
        <end position="103"/>
    </location>
</feature>
<dbReference type="PROSITE" id="PS51296">
    <property type="entry name" value="RIESKE"/>
    <property type="match status" value="1"/>
</dbReference>